<feature type="region of interest" description="Disordered" evidence="1">
    <location>
        <begin position="1"/>
        <end position="121"/>
    </location>
</feature>
<accession>A0A381PVJ7</accession>
<proteinExistence type="predicted"/>
<reference evidence="3" key="1">
    <citation type="submission" date="2018-05" db="EMBL/GenBank/DDBJ databases">
        <authorList>
            <person name="Lanie J.A."/>
            <person name="Ng W.-L."/>
            <person name="Kazmierczak K.M."/>
            <person name="Andrzejewski T.M."/>
            <person name="Davidsen T.M."/>
            <person name="Wayne K.J."/>
            <person name="Tettelin H."/>
            <person name="Glass J.I."/>
            <person name="Rusch D."/>
            <person name="Podicherti R."/>
            <person name="Tsui H.-C.T."/>
            <person name="Winkler M.E."/>
        </authorList>
    </citation>
    <scope>NUCLEOTIDE SEQUENCE</scope>
</reference>
<evidence type="ECO:0000259" key="2">
    <source>
        <dbReference type="Pfam" id="PF13200"/>
    </source>
</evidence>
<gene>
    <name evidence="3" type="ORF">METZ01_LOCUS23794</name>
</gene>
<feature type="compositionally biased region" description="Polar residues" evidence="1">
    <location>
        <begin position="23"/>
        <end position="46"/>
    </location>
</feature>
<feature type="non-terminal residue" evidence="3">
    <location>
        <position position="535"/>
    </location>
</feature>
<sequence>VLFAGCGVESARPGQASDLPGDVTSSALASDAETNSDPVSANSGAGLTTPAPSDVLSTRPSLERRATASVQVVGDPLTRGADADTNTRTDDDSGTDARTGTADNDAQTGTDDEADDEPKVDPRVKTLAWLADESVSENFPAPTARTSGGGEVPRIVFPEEPLEFVRPEAVKGIYLNAWAAGSAARSQALIDLATRTEVNAFVIDLKDASGYVSYATQVMTAREAGADQEIRIRDLTALLERLQEAGIYPIARIVMVKDPLLIHAQREWAVQDTAGGVWVDGNGSLWANLHDQRVWDYHVDLAKEAAAVGFPEIQWDYIRFADAPPEHLLRATYPGADGRRRRDVVEGFLEYARAELEDSGVDVTLDVFGATTSSSTDIGIGQYWENFIGSVDVAQPMVYPSHYWEGSFGFKDPNGHPYEIVRAALVSAMQRSEAMGEAVGLTRPWLQDFTLGEPLYDAPEVRAQIQATYDAGIDEWLLWNAGSRYTEAALAPVGGYPEDVEPLMRVGGRIVPVSERYEAMAAEAEERALARAVAD</sequence>
<dbReference type="InterPro" id="IPR025275">
    <property type="entry name" value="DUF4015"/>
</dbReference>
<evidence type="ECO:0000256" key="1">
    <source>
        <dbReference type="SAM" id="MobiDB-lite"/>
    </source>
</evidence>
<feature type="domain" description="DUF4015" evidence="2">
    <location>
        <begin position="172"/>
        <end position="485"/>
    </location>
</feature>
<organism evidence="3">
    <name type="scientific">marine metagenome</name>
    <dbReference type="NCBI Taxonomy" id="408172"/>
    <lineage>
        <taxon>unclassified sequences</taxon>
        <taxon>metagenomes</taxon>
        <taxon>ecological metagenomes</taxon>
    </lineage>
</organism>
<dbReference type="EMBL" id="UINC01001105">
    <property type="protein sequence ID" value="SUZ70940.1"/>
    <property type="molecule type" value="Genomic_DNA"/>
</dbReference>
<name>A0A381PVJ7_9ZZZZ</name>
<feature type="compositionally biased region" description="Basic and acidic residues" evidence="1">
    <location>
        <begin position="81"/>
        <end position="91"/>
    </location>
</feature>
<evidence type="ECO:0000313" key="3">
    <source>
        <dbReference type="EMBL" id="SUZ70940.1"/>
    </source>
</evidence>
<feature type="non-terminal residue" evidence="3">
    <location>
        <position position="1"/>
    </location>
</feature>
<dbReference type="AlphaFoldDB" id="A0A381PVJ7"/>
<dbReference type="Pfam" id="PF13200">
    <property type="entry name" value="DUF4015"/>
    <property type="match status" value="1"/>
</dbReference>
<protein>
    <recommendedName>
        <fullName evidence="2">DUF4015 domain-containing protein</fullName>
    </recommendedName>
</protein>
<feature type="compositionally biased region" description="Polar residues" evidence="1">
    <location>
        <begin position="96"/>
        <end position="109"/>
    </location>
</feature>